<sequence length="167" mass="17561">MLLTYVTSLGDGQGCAATPAEGRDPYPGGSNPPGALHPPSRDRGHPCPHSLAGPGTTTRPTYDGPVPAEPRIQGPQCTHFYCVVIPMAVKSHFSHFPPQNVSDASVLSSSLFPSTSPSALTTKFPKPVVFVSRLLAPLAATSATPRTTHPRRRDCARPRAACVSAQL</sequence>
<proteinExistence type="predicted"/>
<keyword evidence="3" id="KW-1185">Reference proteome</keyword>
<evidence type="ECO:0000313" key="3">
    <source>
        <dbReference type="Proteomes" id="UP000053097"/>
    </source>
</evidence>
<dbReference type="Proteomes" id="UP000053097">
    <property type="component" value="Unassembled WGS sequence"/>
</dbReference>
<evidence type="ECO:0000256" key="1">
    <source>
        <dbReference type="SAM" id="MobiDB-lite"/>
    </source>
</evidence>
<dbReference type="EMBL" id="KK107488">
    <property type="protein sequence ID" value="EZA50001.1"/>
    <property type="molecule type" value="Genomic_DNA"/>
</dbReference>
<name>A0A026W337_OOCBI</name>
<reference evidence="2 3" key="1">
    <citation type="journal article" date="2014" name="Curr. Biol.">
        <title>The genome of the clonal raider ant Cerapachys biroi.</title>
        <authorList>
            <person name="Oxley P.R."/>
            <person name="Ji L."/>
            <person name="Fetter-Pruneda I."/>
            <person name="McKenzie S.K."/>
            <person name="Li C."/>
            <person name="Hu H."/>
            <person name="Zhang G."/>
            <person name="Kronauer D.J."/>
        </authorList>
    </citation>
    <scope>NUCLEOTIDE SEQUENCE [LARGE SCALE GENOMIC DNA]</scope>
</reference>
<protein>
    <submittedName>
        <fullName evidence="2">Uncharacterized protein</fullName>
    </submittedName>
</protein>
<dbReference type="AlphaFoldDB" id="A0A026W337"/>
<organism evidence="2 3">
    <name type="scientific">Ooceraea biroi</name>
    <name type="common">Clonal raider ant</name>
    <name type="synonym">Cerapachys biroi</name>
    <dbReference type="NCBI Taxonomy" id="2015173"/>
    <lineage>
        <taxon>Eukaryota</taxon>
        <taxon>Metazoa</taxon>
        <taxon>Ecdysozoa</taxon>
        <taxon>Arthropoda</taxon>
        <taxon>Hexapoda</taxon>
        <taxon>Insecta</taxon>
        <taxon>Pterygota</taxon>
        <taxon>Neoptera</taxon>
        <taxon>Endopterygota</taxon>
        <taxon>Hymenoptera</taxon>
        <taxon>Apocrita</taxon>
        <taxon>Aculeata</taxon>
        <taxon>Formicoidea</taxon>
        <taxon>Formicidae</taxon>
        <taxon>Dorylinae</taxon>
        <taxon>Ooceraea</taxon>
    </lineage>
</organism>
<feature type="region of interest" description="Disordered" evidence="1">
    <location>
        <begin position="10"/>
        <end position="70"/>
    </location>
</feature>
<accession>A0A026W337</accession>
<gene>
    <name evidence="2" type="ORF">X777_11490</name>
</gene>
<evidence type="ECO:0000313" key="2">
    <source>
        <dbReference type="EMBL" id="EZA50001.1"/>
    </source>
</evidence>